<reference evidence="2 3" key="1">
    <citation type="submission" date="2023-02" db="EMBL/GenBank/DDBJ databases">
        <authorList>
            <person name="Maleckis M."/>
        </authorList>
    </citation>
    <scope>NUCLEOTIDE SEQUENCE [LARGE SCALE GENOMIC DNA]</scope>
    <source>
        <strain evidence="2 3">P8-A2</strain>
    </source>
</reference>
<evidence type="ECO:0000313" key="3">
    <source>
        <dbReference type="Proteomes" id="UP001257627"/>
    </source>
</evidence>
<gene>
    <name evidence="2" type="ORF">PU648_57885</name>
</gene>
<dbReference type="RefSeq" id="WP_316738655.1">
    <property type="nucleotide sequence ID" value="NZ_JARAKF010000006.1"/>
</dbReference>
<dbReference type="EMBL" id="JARAKF010000006">
    <property type="protein sequence ID" value="MDU9001718.1"/>
    <property type="molecule type" value="Genomic_DNA"/>
</dbReference>
<comment type="caution">
    <text evidence="2">The sequence shown here is derived from an EMBL/GenBank/DDBJ whole genome shotgun (WGS) entry which is preliminary data.</text>
</comment>
<keyword evidence="1" id="KW-0812">Transmembrane</keyword>
<protein>
    <submittedName>
        <fullName evidence="2">Uncharacterized protein</fullName>
    </submittedName>
</protein>
<feature type="transmembrane region" description="Helical" evidence="1">
    <location>
        <begin position="94"/>
        <end position="113"/>
    </location>
</feature>
<proteinExistence type="predicted"/>
<dbReference type="Proteomes" id="UP001257627">
    <property type="component" value="Unassembled WGS sequence"/>
</dbReference>
<evidence type="ECO:0000313" key="2">
    <source>
        <dbReference type="EMBL" id="MDU9001718.1"/>
    </source>
</evidence>
<keyword evidence="1" id="KW-1133">Transmembrane helix</keyword>
<organism evidence="2 3">
    <name type="scientific">Streptomyces mirabilis</name>
    <dbReference type="NCBI Taxonomy" id="68239"/>
    <lineage>
        <taxon>Bacteria</taxon>
        <taxon>Bacillati</taxon>
        <taxon>Actinomycetota</taxon>
        <taxon>Actinomycetes</taxon>
        <taxon>Kitasatosporales</taxon>
        <taxon>Streptomycetaceae</taxon>
        <taxon>Streptomyces</taxon>
    </lineage>
</organism>
<keyword evidence="3" id="KW-1185">Reference proteome</keyword>
<name>A0ABU3V6E3_9ACTN</name>
<sequence length="126" mass="14467">MKLVSRMTGKEIKQGRTLHGRTGGAAPHAWRFERISLHRDGAHRVHVSRPGGRLGRVHREFHPIDFGCEVRIEITWRRAVRHAATRTWSKVDDYLLAGLFALVPLAFFEHFHWSDAIVSMLGLHSK</sequence>
<evidence type="ECO:0000256" key="1">
    <source>
        <dbReference type="SAM" id="Phobius"/>
    </source>
</evidence>
<accession>A0ABU3V6E3</accession>
<keyword evidence="1" id="KW-0472">Membrane</keyword>